<dbReference type="CDD" id="cd06550">
    <property type="entry name" value="TM_ABC_iron-siderophores_like"/>
    <property type="match status" value="1"/>
</dbReference>
<keyword evidence="3" id="KW-0813">Transport</keyword>
<comment type="caution">
    <text evidence="9">The sequence shown here is derived from an EMBL/GenBank/DDBJ whole genome shotgun (WGS) entry which is preliminary data.</text>
</comment>
<evidence type="ECO:0000313" key="9">
    <source>
        <dbReference type="EMBL" id="MDK4327142.1"/>
    </source>
</evidence>
<feature type="transmembrane region" description="Helical" evidence="8">
    <location>
        <begin position="251"/>
        <end position="278"/>
    </location>
</feature>
<evidence type="ECO:0000256" key="2">
    <source>
        <dbReference type="ARBA" id="ARBA00007935"/>
    </source>
</evidence>
<dbReference type="AlphaFoldDB" id="A0AAP4F7A1"/>
<dbReference type="EMBL" id="JASNVP010000020">
    <property type="protein sequence ID" value="MDK4327142.1"/>
    <property type="molecule type" value="Genomic_DNA"/>
</dbReference>
<feature type="transmembrane region" description="Helical" evidence="8">
    <location>
        <begin position="104"/>
        <end position="126"/>
    </location>
</feature>
<dbReference type="Gene3D" id="1.10.3470.10">
    <property type="entry name" value="ABC transporter involved in vitamin B12 uptake, BtuC"/>
    <property type="match status" value="1"/>
</dbReference>
<evidence type="ECO:0000256" key="1">
    <source>
        <dbReference type="ARBA" id="ARBA00004651"/>
    </source>
</evidence>
<dbReference type="Proteomes" id="UP001226160">
    <property type="component" value="Unassembled WGS sequence"/>
</dbReference>
<evidence type="ECO:0000256" key="6">
    <source>
        <dbReference type="ARBA" id="ARBA00022989"/>
    </source>
</evidence>
<feature type="transmembrane region" description="Helical" evidence="8">
    <location>
        <begin position="205"/>
        <end position="227"/>
    </location>
</feature>
<feature type="transmembrane region" description="Helical" evidence="8">
    <location>
        <begin position="315"/>
        <end position="339"/>
    </location>
</feature>
<dbReference type="PANTHER" id="PTHR30472:SF25">
    <property type="entry name" value="ABC TRANSPORTER PERMEASE PROTEIN MJ0876-RELATED"/>
    <property type="match status" value="1"/>
</dbReference>
<dbReference type="InterPro" id="IPR000522">
    <property type="entry name" value="ABC_transptr_permease_BtuC"/>
</dbReference>
<accession>A0AAP4F7A1</accession>
<reference evidence="9" key="1">
    <citation type="submission" date="2023-05" db="EMBL/GenBank/DDBJ databases">
        <title>Metabolic capabilities are highly conserved among human nasal-associated Corynebacterium species in pangenomic analyses.</title>
        <authorList>
            <person name="Tran T.H."/>
            <person name="Roberts A.Q."/>
            <person name="Escapa I.F."/>
            <person name="Gao W."/>
            <person name="Conlan S."/>
            <person name="Kong H."/>
            <person name="Segre J.A."/>
            <person name="Kelly M.S."/>
            <person name="Lemon K.P."/>
        </authorList>
    </citation>
    <scope>NUCLEOTIDE SEQUENCE</scope>
    <source>
        <strain evidence="9">KPL2654</strain>
    </source>
</reference>
<dbReference type="PANTHER" id="PTHR30472">
    <property type="entry name" value="FERRIC ENTEROBACTIN TRANSPORT SYSTEM PERMEASE PROTEIN"/>
    <property type="match status" value="1"/>
</dbReference>
<dbReference type="Pfam" id="PF01032">
    <property type="entry name" value="FecCD"/>
    <property type="match status" value="1"/>
</dbReference>
<protein>
    <submittedName>
        <fullName evidence="9">Iron ABC transporter permease</fullName>
    </submittedName>
</protein>
<gene>
    <name evidence="9" type="ORF">QPX54_11590</name>
</gene>
<feature type="transmembrane region" description="Helical" evidence="8">
    <location>
        <begin position="75"/>
        <end position="97"/>
    </location>
</feature>
<keyword evidence="7 8" id="KW-0472">Membrane</keyword>
<evidence type="ECO:0000256" key="4">
    <source>
        <dbReference type="ARBA" id="ARBA00022475"/>
    </source>
</evidence>
<dbReference type="GO" id="GO:0022857">
    <property type="term" value="F:transmembrane transporter activity"/>
    <property type="evidence" value="ECO:0007669"/>
    <property type="project" value="InterPro"/>
</dbReference>
<evidence type="ECO:0000256" key="5">
    <source>
        <dbReference type="ARBA" id="ARBA00022692"/>
    </source>
</evidence>
<dbReference type="GO" id="GO:0005886">
    <property type="term" value="C:plasma membrane"/>
    <property type="evidence" value="ECO:0007669"/>
    <property type="project" value="UniProtKB-SubCell"/>
</dbReference>
<feature type="transmembrane region" description="Helical" evidence="8">
    <location>
        <begin position="18"/>
        <end position="38"/>
    </location>
</feature>
<evidence type="ECO:0000313" key="10">
    <source>
        <dbReference type="Proteomes" id="UP001226160"/>
    </source>
</evidence>
<feature type="transmembrane region" description="Helical" evidence="8">
    <location>
        <begin position="132"/>
        <end position="150"/>
    </location>
</feature>
<dbReference type="RefSeq" id="WP_284590052.1">
    <property type="nucleotide sequence ID" value="NZ_JASNVP010000020.1"/>
</dbReference>
<sequence>MDSQHAHQVLRTRHRNRVLLFVVLAVALVGSMLASLVIGQYRVPLAELPRILSVGPLGVQAMDESVIWQIRLPRLLLGVLVGAALGVGGALMQAVFANPLAEPSVIGVTAGAGVGASVAIVLGITWFGATTVPAFAFVTGLLTTWLVYQLARMGGRIRVVNLVLVGIAVNAVAGALISFFIFIAPTSSREQVVFWQMGSLSGAKWAHLSVVAVLTAAGIALALVLVGKLDVLALGDRAAGHIGIDVTRLRFCALVLATLLTAGAVAYAGLIGFVGLVVPHIIRTVAGPSNRIVLPASALGGAVLIVLADTAARSIIAFADLPIGIFTALVGGPTFFILLRAMMRRGLA</sequence>
<evidence type="ECO:0000256" key="8">
    <source>
        <dbReference type="SAM" id="Phobius"/>
    </source>
</evidence>
<feature type="transmembrane region" description="Helical" evidence="8">
    <location>
        <begin position="290"/>
        <end position="308"/>
    </location>
</feature>
<keyword evidence="5 8" id="KW-0812">Transmembrane</keyword>
<proteinExistence type="inferred from homology"/>
<keyword evidence="6 8" id="KW-1133">Transmembrane helix</keyword>
<keyword evidence="4" id="KW-1003">Cell membrane</keyword>
<dbReference type="SUPFAM" id="SSF81345">
    <property type="entry name" value="ABC transporter involved in vitamin B12 uptake, BtuC"/>
    <property type="match status" value="1"/>
</dbReference>
<comment type="subcellular location">
    <subcellularLocation>
        <location evidence="1">Cell membrane</location>
        <topology evidence="1">Multi-pass membrane protein</topology>
    </subcellularLocation>
</comment>
<evidence type="ECO:0000256" key="3">
    <source>
        <dbReference type="ARBA" id="ARBA00022448"/>
    </source>
</evidence>
<dbReference type="FunFam" id="1.10.3470.10:FF:000001">
    <property type="entry name" value="Vitamin B12 ABC transporter permease BtuC"/>
    <property type="match status" value="1"/>
</dbReference>
<dbReference type="GO" id="GO:0033214">
    <property type="term" value="P:siderophore-iron import into cell"/>
    <property type="evidence" value="ECO:0007669"/>
    <property type="project" value="TreeGrafter"/>
</dbReference>
<comment type="similarity">
    <text evidence="2">Belongs to the binding-protein-dependent transport system permease family. FecCD subfamily.</text>
</comment>
<evidence type="ECO:0000256" key="7">
    <source>
        <dbReference type="ARBA" id="ARBA00023136"/>
    </source>
</evidence>
<organism evidence="9 10">
    <name type="scientific">Corynebacterium propinquum</name>
    <dbReference type="NCBI Taxonomy" id="43769"/>
    <lineage>
        <taxon>Bacteria</taxon>
        <taxon>Bacillati</taxon>
        <taxon>Actinomycetota</taxon>
        <taxon>Actinomycetes</taxon>
        <taxon>Mycobacteriales</taxon>
        <taxon>Corynebacteriaceae</taxon>
        <taxon>Corynebacterium</taxon>
    </lineage>
</organism>
<feature type="transmembrane region" description="Helical" evidence="8">
    <location>
        <begin position="162"/>
        <end position="185"/>
    </location>
</feature>
<dbReference type="InterPro" id="IPR037294">
    <property type="entry name" value="ABC_BtuC-like"/>
</dbReference>
<name>A0AAP4F7A1_9CORY</name>